<dbReference type="RefSeq" id="WP_166378861.1">
    <property type="nucleotide sequence ID" value="NZ_BAAATT010000005.1"/>
</dbReference>
<proteinExistence type="predicted"/>
<keyword evidence="2" id="KW-0812">Transmembrane</keyword>
<dbReference type="AlphaFoldDB" id="A0A8J3PHC2"/>
<feature type="region of interest" description="Disordered" evidence="1">
    <location>
        <begin position="311"/>
        <end position="330"/>
    </location>
</feature>
<keyword evidence="5" id="KW-1185">Reference proteome</keyword>
<comment type="caution">
    <text evidence="4">The sequence shown here is derived from an EMBL/GenBank/DDBJ whole genome shotgun (WGS) entry which is preliminary data.</text>
</comment>
<keyword evidence="3" id="KW-0732">Signal</keyword>
<reference evidence="4" key="1">
    <citation type="submission" date="2021-01" db="EMBL/GenBank/DDBJ databases">
        <title>Whole genome shotgun sequence of Catellatospora methionotrophica NBRC 14553.</title>
        <authorList>
            <person name="Komaki H."/>
            <person name="Tamura T."/>
        </authorList>
    </citation>
    <scope>NUCLEOTIDE SEQUENCE</scope>
    <source>
        <strain evidence="4">NBRC 14553</strain>
    </source>
</reference>
<feature type="signal peptide" evidence="3">
    <location>
        <begin position="1"/>
        <end position="30"/>
    </location>
</feature>
<evidence type="ECO:0000256" key="3">
    <source>
        <dbReference type="SAM" id="SignalP"/>
    </source>
</evidence>
<dbReference type="NCBIfam" id="TIGR01167">
    <property type="entry name" value="LPXTG_anchor"/>
    <property type="match status" value="1"/>
</dbReference>
<protein>
    <recommendedName>
        <fullName evidence="6">Gram-positive cocci surface proteins LPxTG domain-containing protein</fullName>
    </recommendedName>
</protein>
<evidence type="ECO:0000256" key="1">
    <source>
        <dbReference type="SAM" id="MobiDB-lite"/>
    </source>
</evidence>
<dbReference type="EMBL" id="BONJ01000028">
    <property type="protein sequence ID" value="GIG16579.1"/>
    <property type="molecule type" value="Genomic_DNA"/>
</dbReference>
<organism evidence="4 5">
    <name type="scientific">Catellatospora methionotrophica</name>
    <dbReference type="NCBI Taxonomy" id="121620"/>
    <lineage>
        <taxon>Bacteria</taxon>
        <taxon>Bacillati</taxon>
        <taxon>Actinomycetota</taxon>
        <taxon>Actinomycetes</taxon>
        <taxon>Micromonosporales</taxon>
        <taxon>Micromonosporaceae</taxon>
        <taxon>Catellatospora</taxon>
    </lineage>
</organism>
<keyword evidence="2" id="KW-0472">Membrane</keyword>
<sequence>MARIRRRLPLRAAAFPGALLAALMGTAVLATPVAAHQANPSVPVMGIRSIGDVVATRDTLRVDKVVMEIGFVGTQQITFRFDLDTSQVGAPAGFLADQADPACRTLGTAPAATVECAYTRQITAGKDEEFTFGHRIGPPGPPGRPEVEMTVTVGELSQRRTLVANRVKPESDFVVTTGAPAQGHVGETVEFTWTLTNVGPDAVWDYPGMIKLTAPAGTEFPPLAQITKPEGLGCNDRTASKTNLDCWFVVVKPGAANARRVTWPLKIVSATVGEGRVTATLSNTTGQHPEADYEDPTPADNTAPIRVSVLGTGETGTASPSPGTDGQLPTTGSKTGLIIGVGLAAALGGALLVFATRRRFAA</sequence>
<accession>A0A8J3PHC2</accession>
<feature type="compositionally biased region" description="Polar residues" evidence="1">
    <location>
        <begin position="315"/>
        <end position="330"/>
    </location>
</feature>
<feature type="chain" id="PRO_5039445882" description="Gram-positive cocci surface proteins LPxTG domain-containing protein" evidence="3">
    <location>
        <begin position="31"/>
        <end position="362"/>
    </location>
</feature>
<keyword evidence="2" id="KW-1133">Transmembrane helix</keyword>
<feature type="region of interest" description="Disordered" evidence="1">
    <location>
        <begin position="281"/>
        <end position="304"/>
    </location>
</feature>
<evidence type="ECO:0000313" key="5">
    <source>
        <dbReference type="Proteomes" id="UP000660339"/>
    </source>
</evidence>
<evidence type="ECO:0000256" key="2">
    <source>
        <dbReference type="SAM" id="Phobius"/>
    </source>
</evidence>
<evidence type="ECO:0008006" key="6">
    <source>
        <dbReference type="Google" id="ProtNLM"/>
    </source>
</evidence>
<dbReference type="Proteomes" id="UP000660339">
    <property type="component" value="Unassembled WGS sequence"/>
</dbReference>
<evidence type="ECO:0000313" key="4">
    <source>
        <dbReference type="EMBL" id="GIG16579.1"/>
    </source>
</evidence>
<gene>
    <name evidence="4" type="ORF">Cme02nite_49110</name>
</gene>
<name>A0A8J3PHC2_9ACTN</name>
<feature type="transmembrane region" description="Helical" evidence="2">
    <location>
        <begin position="337"/>
        <end position="356"/>
    </location>
</feature>